<dbReference type="AlphaFoldDB" id="A0A1I3R1Z4"/>
<proteinExistence type="predicted"/>
<keyword evidence="3" id="KW-1185">Reference proteome</keyword>
<keyword evidence="1" id="KW-0472">Membrane</keyword>
<organism evidence="2 3">
    <name type="scientific">Myroides guanonis</name>
    <dbReference type="NCBI Taxonomy" id="1150112"/>
    <lineage>
        <taxon>Bacteria</taxon>
        <taxon>Pseudomonadati</taxon>
        <taxon>Bacteroidota</taxon>
        <taxon>Flavobacteriia</taxon>
        <taxon>Flavobacteriales</taxon>
        <taxon>Flavobacteriaceae</taxon>
        <taxon>Myroides</taxon>
    </lineage>
</organism>
<accession>A0A1I3R1Z4</accession>
<evidence type="ECO:0000313" key="3">
    <source>
        <dbReference type="Proteomes" id="UP000243887"/>
    </source>
</evidence>
<dbReference type="OrthoDB" id="1454284at2"/>
<evidence type="ECO:0000313" key="2">
    <source>
        <dbReference type="EMBL" id="SFJ39782.1"/>
    </source>
</evidence>
<reference evidence="3" key="1">
    <citation type="submission" date="2016-10" db="EMBL/GenBank/DDBJ databases">
        <authorList>
            <person name="Varghese N."/>
            <person name="Submissions S."/>
        </authorList>
    </citation>
    <scope>NUCLEOTIDE SEQUENCE [LARGE SCALE GENOMIC DNA]</scope>
    <source>
        <strain evidence="3">DSM 26542</strain>
    </source>
</reference>
<dbReference type="InterPro" id="IPR011989">
    <property type="entry name" value="ARM-like"/>
</dbReference>
<dbReference type="InterPro" id="IPR016024">
    <property type="entry name" value="ARM-type_fold"/>
</dbReference>
<protein>
    <recommendedName>
        <fullName evidence="4">HEAT repeat-containing protein</fullName>
    </recommendedName>
</protein>
<dbReference type="Proteomes" id="UP000243887">
    <property type="component" value="Unassembled WGS sequence"/>
</dbReference>
<evidence type="ECO:0000256" key="1">
    <source>
        <dbReference type="SAM" id="Phobius"/>
    </source>
</evidence>
<dbReference type="EMBL" id="FORU01000007">
    <property type="protein sequence ID" value="SFJ39782.1"/>
    <property type="molecule type" value="Genomic_DNA"/>
</dbReference>
<evidence type="ECO:0008006" key="4">
    <source>
        <dbReference type="Google" id="ProtNLM"/>
    </source>
</evidence>
<dbReference type="Gene3D" id="1.25.10.10">
    <property type="entry name" value="Leucine-rich Repeat Variant"/>
    <property type="match status" value="1"/>
</dbReference>
<keyword evidence="1" id="KW-0812">Transmembrane</keyword>
<dbReference type="STRING" id="1150112.SAMN04487893_10710"/>
<feature type="transmembrane region" description="Helical" evidence="1">
    <location>
        <begin position="13"/>
        <end position="37"/>
    </location>
</feature>
<keyword evidence="1" id="KW-1133">Transmembrane helix</keyword>
<gene>
    <name evidence="2" type="ORF">SAMN04487893_10710</name>
</gene>
<dbReference type="SUPFAM" id="SSF48371">
    <property type="entry name" value="ARM repeat"/>
    <property type="match status" value="1"/>
</dbReference>
<name>A0A1I3R1Z4_9FLAO</name>
<dbReference type="RefSeq" id="WP_090678798.1">
    <property type="nucleotide sequence ID" value="NZ_FORU01000007.1"/>
</dbReference>
<sequence>MIGLSLAIGVHNLFLALVAVLFIVLALIGFVLIYGFYRYRVQNRINVWTRYIDMKITEAIVNGSHEDLDESVFNRLMKRSSFRSLFLERLVASEKNFSGVAHVEIRNLFVKYQLHLEALKRLNQRKSYMIIGGIQELTAMEAREFLPEIERFLHYKYANVYHEAQYAMVALKGFEGFNFLKTFSKPISDWQQLRLLNSIVNIPDTGTEQVMEWLDSQNTTVVVFTLKLIRKFQLFAFYDRVKECLYHQEVKVRVQAVRTLQTLEGFSTVDDLIESYDSQPQEIQLEIVKVLKAAKDSRFVEFFKTQLSNHTLASIRIIAAEALIALGLKDYLIELINNQETSEELILIVKHAMQVKRW</sequence>